<evidence type="ECO:0000256" key="1">
    <source>
        <dbReference type="SAM" id="Phobius"/>
    </source>
</evidence>
<protein>
    <submittedName>
        <fullName evidence="2">Uncharacterized protein</fullName>
    </submittedName>
</protein>
<proteinExistence type="predicted"/>
<dbReference type="EMBL" id="JAGKQM010000010">
    <property type="protein sequence ID" value="KAH0906227.1"/>
    <property type="molecule type" value="Genomic_DNA"/>
</dbReference>
<evidence type="ECO:0000313" key="2">
    <source>
        <dbReference type="EMBL" id="KAH0906227.1"/>
    </source>
</evidence>
<keyword evidence="1" id="KW-0812">Transmembrane</keyword>
<keyword evidence="1" id="KW-1133">Transmembrane helix</keyword>
<dbReference type="Proteomes" id="UP000824890">
    <property type="component" value="Unassembled WGS sequence"/>
</dbReference>
<reference evidence="2 3" key="1">
    <citation type="submission" date="2021-05" db="EMBL/GenBank/DDBJ databases">
        <title>Genome Assembly of Synthetic Allotetraploid Brassica napus Reveals Homoeologous Exchanges between Subgenomes.</title>
        <authorList>
            <person name="Davis J.T."/>
        </authorList>
    </citation>
    <scope>NUCLEOTIDE SEQUENCE [LARGE SCALE GENOMIC DNA]</scope>
    <source>
        <strain evidence="3">cv. Da-Ae</strain>
        <tissue evidence="2">Seedling</tissue>
    </source>
</reference>
<keyword evidence="1" id="KW-0472">Membrane</keyword>
<comment type="caution">
    <text evidence="2">The sequence shown here is derived from an EMBL/GenBank/DDBJ whole genome shotgun (WGS) entry which is preliminary data.</text>
</comment>
<feature type="transmembrane region" description="Helical" evidence="1">
    <location>
        <begin position="49"/>
        <end position="70"/>
    </location>
</feature>
<accession>A0ABQ8BN65</accession>
<evidence type="ECO:0000313" key="3">
    <source>
        <dbReference type="Proteomes" id="UP000824890"/>
    </source>
</evidence>
<feature type="transmembrane region" description="Helical" evidence="1">
    <location>
        <begin position="21"/>
        <end position="43"/>
    </location>
</feature>
<keyword evidence="3" id="KW-1185">Reference proteome</keyword>
<gene>
    <name evidence="2" type="ORF">HID58_038054</name>
</gene>
<organism evidence="2 3">
    <name type="scientific">Brassica napus</name>
    <name type="common">Rape</name>
    <dbReference type="NCBI Taxonomy" id="3708"/>
    <lineage>
        <taxon>Eukaryota</taxon>
        <taxon>Viridiplantae</taxon>
        <taxon>Streptophyta</taxon>
        <taxon>Embryophyta</taxon>
        <taxon>Tracheophyta</taxon>
        <taxon>Spermatophyta</taxon>
        <taxon>Magnoliopsida</taxon>
        <taxon>eudicotyledons</taxon>
        <taxon>Gunneridae</taxon>
        <taxon>Pentapetalae</taxon>
        <taxon>rosids</taxon>
        <taxon>malvids</taxon>
        <taxon>Brassicales</taxon>
        <taxon>Brassicaceae</taxon>
        <taxon>Brassiceae</taxon>
        <taxon>Brassica</taxon>
    </lineage>
</organism>
<name>A0ABQ8BN65_BRANA</name>
<sequence length="176" mass="20236">MRHIILHISILRHVSSKKRASSFFFQFVDFLLLFSLMFLARGLAGFYDFLLGLSIYLLTHTLIYAARLCLELGVPSSTDRRRHLPLSPTAFSCNIQGRAINKCFGAMTICTIEISHSLSNPTDAFRYVVFYVLLANLRADRCSNTEEVRLLRFLEHNFHFPCINQRLRTNISLTGM</sequence>